<dbReference type="InterPro" id="IPR050515">
    <property type="entry name" value="Beta-lactam/transpept"/>
</dbReference>
<keyword evidence="9" id="KW-0961">Cell wall biogenesis/degradation</keyword>
<dbReference type="InterPro" id="IPR036138">
    <property type="entry name" value="PBP_dimer_sf"/>
</dbReference>
<keyword evidence="3" id="KW-1003">Cell membrane</keyword>
<comment type="subcellular location">
    <subcellularLocation>
        <location evidence="1">Cell membrane</location>
        <topology evidence="1">Single-pass membrane protein</topology>
    </subcellularLocation>
</comment>
<dbReference type="InterPro" id="IPR012338">
    <property type="entry name" value="Beta-lactam/transpept-like"/>
</dbReference>
<evidence type="ECO:0000256" key="4">
    <source>
        <dbReference type="ARBA" id="ARBA00022692"/>
    </source>
</evidence>
<dbReference type="GO" id="GO:0051301">
    <property type="term" value="P:cell division"/>
    <property type="evidence" value="ECO:0007669"/>
    <property type="project" value="UniProtKB-KW"/>
</dbReference>
<evidence type="ECO:0000256" key="1">
    <source>
        <dbReference type="ARBA" id="ARBA00004162"/>
    </source>
</evidence>
<dbReference type="RefSeq" id="WP_035422219.1">
    <property type="nucleotide sequence ID" value="NZ_ALXG01000038.1"/>
</dbReference>
<dbReference type="Gene3D" id="1.10.10.1230">
    <property type="entry name" value="Penicillin-binding protein, N-terminal non-catalytic domain, head sub-domain"/>
    <property type="match status" value="1"/>
</dbReference>
<reference evidence="13 14" key="1">
    <citation type="submission" date="2012-08" db="EMBL/GenBank/DDBJ databases">
        <title>Genome sequencing of Lactobacillus florum 8D.</title>
        <authorList>
            <person name="Kim E.B."/>
            <person name="Marco M.L."/>
        </authorList>
    </citation>
    <scope>NUCLEOTIDE SEQUENCE [LARGE SCALE GENOMIC DNA]</scope>
    <source>
        <strain evidence="13 14">8D</strain>
    </source>
</reference>
<keyword evidence="13" id="KW-0131">Cell cycle</keyword>
<feature type="domain" description="Penicillin-binding protein transpeptidase" evidence="11">
    <location>
        <begin position="348"/>
        <end position="674"/>
    </location>
</feature>
<evidence type="ECO:0000259" key="11">
    <source>
        <dbReference type="Pfam" id="PF00905"/>
    </source>
</evidence>
<dbReference type="GO" id="GO:0008658">
    <property type="term" value="F:penicillin binding"/>
    <property type="evidence" value="ECO:0007669"/>
    <property type="project" value="InterPro"/>
</dbReference>
<gene>
    <name evidence="13" type="ORF">B808_936</name>
</gene>
<comment type="similarity">
    <text evidence="2">Belongs to the transpeptidase family.</text>
</comment>
<dbReference type="AlphaFoldDB" id="W9EKG1"/>
<dbReference type="SUPFAM" id="SSF56601">
    <property type="entry name" value="beta-lactamase/transpeptidase-like"/>
    <property type="match status" value="1"/>
</dbReference>
<keyword evidence="7 10" id="KW-1133">Transmembrane helix</keyword>
<dbReference type="Pfam" id="PF00905">
    <property type="entry name" value="Transpeptidase"/>
    <property type="match status" value="1"/>
</dbReference>
<dbReference type="Pfam" id="PF03717">
    <property type="entry name" value="PBP_dimer"/>
    <property type="match status" value="1"/>
</dbReference>
<dbReference type="Gene3D" id="3.40.710.10">
    <property type="entry name" value="DD-peptidase/beta-lactamase superfamily"/>
    <property type="match status" value="1"/>
</dbReference>
<evidence type="ECO:0000256" key="6">
    <source>
        <dbReference type="ARBA" id="ARBA00022984"/>
    </source>
</evidence>
<feature type="domain" description="Penicillin-binding protein dimerisation" evidence="12">
    <location>
        <begin position="73"/>
        <end position="308"/>
    </location>
</feature>
<evidence type="ECO:0000256" key="9">
    <source>
        <dbReference type="ARBA" id="ARBA00023316"/>
    </source>
</evidence>
<keyword evidence="4 10" id="KW-0812">Transmembrane</keyword>
<dbReference type="OrthoDB" id="9770103at2"/>
<dbReference type="EMBL" id="ALXG01000038">
    <property type="protein sequence ID" value="ETO40169.1"/>
    <property type="molecule type" value="Genomic_DNA"/>
</dbReference>
<name>W9EKG1_9LACO</name>
<dbReference type="InterPro" id="IPR005311">
    <property type="entry name" value="PBP_dimer"/>
</dbReference>
<evidence type="ECO:0000256" key="8">
    <source>
        <dbReference type="ARBA" id="ARBA00023136"/>
    </source>
</evidence>
<dbReference type="GO" id="GO:0008360">
    <property type="term" value="P:regulation of cell shape"/>
    <property type="evidence" value="ECO:0007669"/>
    <property type="project" value="UniProtKB-KW"/>
</dbReference>
<dbReference type="Gene3D" id="3.90.1310.10">
    <property type="entry name" value="Penicillin-binding protein 2a (Domain 2)"/>
    <property type="match status" value="1"/>
</dbReference>
<comment type="caution">
    <text evidence="13">The sequence shown here is derived from an EMBL/GenBank/DDBJ whole genome shotgun (WGS) entry which is preliminary data.</text>
</comment>
<evidence type="ECO:0000256" key="10">
    <source>
        <dbReference type="SAM" id="Phobius"/>
    </source>
</evidence>
<dbReference type="Proteomes" id="UP000019474">
    <property type="component" value="Unassembled WGS sequence"/>
</dbReference>
<sequence length="687" mass="74440">MGNFFGRFFKKRTRANQPELASSKIPFRLNLIFILVGVLFAVLIWKLADLQLIQGNYFKSTVNQTNNSTTYGNVPRGQIYDATGKLLVGNKPERAITYTKGPKVTTVDMYQTATRLGNIIKVPTDRLTKKQIAQYYVANPKNQEKLKNRIKNYAQLDPDQQQAAAVKLVKTGDVVPFTADLKNKAAIFNSMSGAYRLSTTYIKYDRVSNQEVAEVGEHSSEMPGVQVGTNWMREYPDGDGIKTITGTVTSNKTGLPDNRVNQLLAQGYSQNESVGNSNLEESYEPVLRGSKSQTDIKLNSDNQIIKQVQKYKGSPGDNLQLTINAKFQSDLQKLVKGAQAGGNATGTYAVAMNPHTGGIIGMAGVDRDPKTNKVTENDIGNINTAITMGSVVKGATVYGALRSNVITPTSSTLTDMPIKNGGTIKTSWFNKNGNANMPVDASTALEVSSNSYMMQLAMKEAKFNYVPGAPLNMSPDSFNIQRGFFNQFGLGVKTGIDLPGESAGIEGPGGFANIGKALDESFGNYDGYTTLQLAQYMSTIANGGYRMKPHIVQNVRATNPKNGELGAVKNTIMPQTLNQVPMTPAESNVITRGFYQVVHGNNKYKTGGALADISPEVSAKTGTAQTFYNGQQTVTLSLASYAPSTNPQVVIAIAMPNLPTDAESNNTNLAKDIYKAYWSDVQNAPGK</sequence>
<evidence type="ECO:0000256" key="3">
    <source>
        <dbReference type="ARBA" id="ARBA00022475"/>
    </source>
</evidence>
<evidence type="ECO:0000256" key="2">
    <source>
        <dbReference type="ARBA" id="ARBA00007171"/>
    </source>
</evidence>
<proteinExistence type="inferred from homology"/>
<dbReference type="GO" id="GO:0071972">
    <property type="term" value="F:peptidoglycan L,D-transpeptidase activity"/>
    <property type="evidence" value="ECO:0007669"/>
    <property type="project" value="TreeGrafter"/>
</dbReference>
<evidence type="ECO:0000259" key="12">
    <source>
        <dbReference type="Pfam" id="PF03717"/>
    </source>
</evidence>
<dbReference type="PATRIC" id="fig|1221538.3.peg.945"/>
<keyword evidence="8 10" id="KW-0472">Membrane</keyword>
<dbReference type="SUPFAM" id="SSF56519">
    <property type="entry name" value="Penicillin binding protein dimerisation domain"/>
    <property type="match status" value="1"/>
</dbReference>
<dbReference type="GO" id="GO:0005886">
    <property type="term" value="C:plasma membrane"/>
    <property type="evidence" value="ECO:0007669"/>
    <property type="project" value="UniProtKB-SubCell"/>
</dbReference>
<keyword evidence="13" id="KW-0132">Cell division</keyword>
<feature type="transmembrane region" description="Helical" evidence="10">
    <location>
        <begin position="29"/>
        <end position="48"/>
    </location>
</feature>
<dbReference type="InterPro" id="IPR001460">
    <property type="entry name" value="PCN-bd_Tpept"/>
</dbReference>
<dbReference type="PANTHER" id="PTHR30627:SF2">
    <property type="entry name" value="PEPTIDOGLYCAN D,D-TRANSPEPTIDASE MRDA"/>
    <property type="match status" value="1"/>
</dbReference>
<evidence type="ECO:0000256" key="5">
    <source>
        <dbReference type="ARBA" id="ARBA00022960"/>
    </source>
</evidence>
<dbReference type="GO" id="GO:0009252">
    <property type="term" value="P:peptidoglycan biosynthetic process"/>
    <property type="evidence" value="ECO:0007669"/>
    <property type="project" value="UniProtKB-KW"/>
</dbReference>
<organism evidence="13 14">
    <name type="scientific">Fructilactobacillus florum 8D</name>
    <dbReference type="NCBI Taxonomy" id="1221538"/>
    <lineage>
        <taxon>Bacteria</taxon>
        <taxon>Bacillati</taxon>
        <taxon>Bacillota</taxon>
        <taxon>Bacilli</taxon>
        <taxon>Lactobacillales</taxon>
        <taxon>Lactobacillaceae</taxon>
        <taxon>Fructilactobacillus</taxon>
    </lineage>
</organism>
<dbReference type="GO" id="GO:0071555">
    <property type="term" value="P:cell wall organization"/>
    <property type="evidence" value="ECO:0007669"/>
    <property type="project" value="UniProtKB-KW"/>
</dbReference>
<protein>
    <submittedName>
        <fullName evidence="13">Cell division protein FtsI, Peptidoglycan synthetase</fullName>
    </submittedName>
</protein>
<keyword evidence="14" id="KW-1185">Reference proteome</keyword>
<keyword evidence="5" id="KW-0133">Cell shape</keyword>
<evidence type="ECO:0000313" key="14">
    <source>
        <dbReference type="Proteomes" id="UP000019474"/>
    </source>
</evidence>
<dbReference type="PANTHER" id="PTHR30627">
    <property type="entry name" value="PEPTIDOGLYCAN D,D-TRANSPEPTIDASE"/>
    <property type="match status" value="1"/>
</dbReference>
<keyword evidence="6" id="KW-0573">Peptidoglycan synthesis</keyword>
<evidence type="ECO:0000256" key="7">
    <source>
        <dbReference type="ARBA" id="ARBA00022989"/>
    </source>
</evidence>
<accession>W9EKG1</accession>
<evidence type="ECO:0000313" key="13">
    <source>
        <dbReference type="EMBL" id="ETO40169.1"/>
    </source>
</evidence>